<evidence type="ECO:0000313" key="2">
    <source>
        <dbReference type="Proteomes" id="UP000299102"/>
    </source>
</evidence>
<dbReference type="GO" id="GO:0032259">
    <property type="term" value="P:methylation"/>
    <property type="evidence" value="ECO:0007669"/>
    <property type="project" value="UniProtKB-KW"/>
</dbReference>
<dbReference type="GO" id="GO:0044547">
    <property type="term" value="F:DNA topoisomerase binding"/>
    <property type="evidence" value="ECO:0007669"/>
    <property type="project" value="TreeGrafter"/>
</dbReference>
<keyword evidence="1" id="KW-0489">Methyltransferase</keyword>
<accession>A0A4C1VY73</accession>
<dbReference type="Proteomes" id="UP000299102">
    <property type="component" value="Unassembled WGS sequence"/>
</dbReference>
<dbReference type="STRING" id="151549.A0A4C1VY73"/>
<dbReference type="AlphaFoldDB" id="A0A4C1VY73"/>
<evidence type="ECO:0000313" key="1">
    <source>
        <dbReference type="EMBL" id="GBP43560.1"/>
    </source>
</evidence>
<dbReference type="GO" id="GO:0000729">
    <property type="term" value="P:DNA double-strand break processing"/>
    <property type="evidence" value="ECO:0007669"/>
    <property type="project" value="TreeGrafter"/>
</dbReference>
<dbReference type="GO" id="GO:0046975">
    <property type="term" value="F:histone H3K36 methyltransferase activity"/>
    <property type="evidence" value="ECO:0007669"/>
    <property type="project" value="TreeGrafter"/>
</dbReference>
<name>A0A4C1VY73_EUMVA</name>
<gene>
    <name evidence="1" type="primary">SETMAR</name>
    <name evidence="1" type="ORF">EVAR_87477_1</name>
</gene>
<dbReference type="GO" id="GO:0035861">
    <property type="term" value="C:site of double-strand break"/>
    <property type="evidence" value="ECO:0007669"/>
    <property type="project" value="TreeGrafter"/>
</dbReference>
<dbReference type="GO" id="GO:0000793">
    <property type="term" value="C:condensed chromosome"/>
    <property type="evidence" value="ECO:0007669"/>
    <property type="project" value="TreeGrafter"/>
</dbReference>
<keyword evidence="2" id="KW-1185">Reference proteome</keyword>
<keyword evidence="1" id="KW-0808">Transferase</keyword>
<dbReference type="PANTHER" id="PTHR46060">
    <property type="entry name" value="MARINER MOS1 TRANSPOSASE-LIKE PROTEIN"/>
    <property type="match status" value="1"/>
</dbReference>
<dbReference type="GO" id="GO:0006303">
    <property type="term" value="P:double-strand break repair via nonhomologous end joining"/>
    <property type="evidence" value="ECO:0007669"/>
    <property type="project" value="TreeGrafter"/>
</dbReference>
<dbReference type="GO" id="GO:0003697">
    <property type="term" value="F:single-stranded DNA binding"/>
    <property type="evidence" value="ECO:0007669"/>
    <property type="project" value="TreeGrafter"/>
</dbReference>
<dbReference type="InterPro" id="IPR052709">
    <property type="entry name" value="Transposase-MT_Hybrid"/>
</dbReference>
<dbReference type="EMBL" id="BGZK01000438">
    <property type="protein sequence ID" value="GBP43560.1"/>
    <property type="molecule type" value="Genomic_DNA"/>
</dbReference>
<proteinExistence type="predicted"/>
<dbReference type="PANTHER" id="PTHR46060:SF2">
    <property type="entry name" value="HISTONE-LYSINE N-METHYLTRANSFERASE SETMAR"/>
    <property type="match status" value="1"/>
</dbReference>
<comment type="caution">
    <text evidence="1">The sequence shown here is derived from an EMBL/GenBank/DDBJ whole genome shotgun (WGS) entry which is preliminary data.</text>
</comment>
<dbReference type="OrthoDB" id="10017160at2759"/>
<dbReference type="GO" id="GO:0003690">
    <property type="term" value="F:double-stranded DNA binding"/>
    <property type="evidence" value="ECO:0007669"/>
    <property type="project" value="TreeGrafter"/>
</dbReference>
<sequence length="155" mass="17543">MSPGRPQPENKAELFGSSVELAVGCSRTAFGDEASCRRTISWFAEFKRGRVNFSEEFRIGCPSTVVNNKDIDIARYMIETDRHVTYHGIRASLGIGMNQIQSILHKHLSMKKQCSWWIPYNLTEAQKRDRFNSYANALSSDVGDDSRADCVTDED</sequence>
<dbReference type="GO" id="GO:0005634">
    <property type="term" value="C:nucleus"/>
    <property type="evidence" value="ECO:0007669"/>
    <property type="project" value="TreeGrafter"/>
</dbReference>
<dbReference type="GO" id="GO:0044774">
    <property type="term" value="P:mitotic DNA integrity checkpoint signaling"/>
    <property type="evidence" value="ECO:0007669"/>
    <property type="project" value="TreeGrafter"/>
</dbReference>
<reference evidence="1 2" key="1">
    <citation type="journal article" date="2019" name="Commun. Biol.">
        <title>The bagworm genome reveals a unique fibroin gene that provides high tensile strength.</title>
        <authorList>
            <person name="Kono N."/>
            <person name="Nakamura H."/>
            <person name="Ohtoshi R."/>
            <person name="Tomita M."/>
            <person name="Numata K."/>
            <person name="Arakawa K."/>
        </authorList>
    </citation>
    <scope>NUCLEOTIDE SEQUENCE [LARGE SCALE GENOMIC DNA]</scope>
</reference>
<dbReference type="GO" id="GO:0015074">
    <property type="term" value="P:DNA integration"/>
    <property type="evidence" value="ECO:0007669"/>
    <property type="project" value="TreeGrafter"/>
</dbReference>
<dbReference type="GO" id="GO:0031297">
    <property type="term" value="P:replication fork processing"/>
    <property type="evidence" value="ECO:0007669"/>
    <property type="project" value="TreeGrafter"/>
</dbReference>
<dbReference type="GO" id="GO:0000014">
    <property type="term" value="F:single-stranded DNA endodeoxyribonuclease activity"/>
    <property type="evidence" value="ECO:0007669"/>
    <property type="project" value="TreeGrafter"/>
</dbReference>
<protein>
    <submittedName>
        <fullName evidence="1">Histone-lysine N-methyltransferase SETMAR</fullName>
    </submittedName>
</protein>
<dbReference type="GO" id="GO:0042800">
    <property type="term" value="F:histone H3K4 methyltransferase activity"/>
    <property type="evidence" value="ECO:0007669"/>
    <property type="project" value="TreeGrafter"/>
</dbReference>
<organism evidence="1 2">
    <name type="scientific">Eumeta variegata</name>
    <name type="common">Bagworm moth</name>
    <name type="synonym">Eumeta japonica</name>
    <dbReference type="NCBI Taxonomy" id="151549"/>
    <lineage>
        <taxon>Eukaryota</taxon>
        <taxon>Metazoa</taxon>
        <taxon>Ecdysozoa</taxon>
        <taxon>Arthropoda</taxon>
        <taxon>Hexapoda</taxon>
        <taxon>Insecta</taxon>
        <taxon>Pterygota</taxon>
        <taxon>Neoptera</taxon>
        <taxon>Endopterygota</taxon>
        <taxon>Lepidoptera</taxon>
        <taxon>Glossata</taxon>
        <taxon>Ditrysia</taxon>
        <taxon>Tineoidea</taxon>
        <taxon>Psychidae</taxon>
        <taxon>Oiketicinae</taxon>
        <taxon>Eumeta</taxon>
    </lineage>
</organism>